<dbReference type="Pfam" id="PF05938">
    <property type="entry name" value="Self-incomp_S1"/>
    <property type="match status" value="1"/>
</dbReference>
<dbReference type="GO" id="GO:0060320">
    <property type="term" value="P:rejection of self pollen"/>
    <property type="evidence" value="ECO:0007669"/>
    <property type="project" value="UniProtKB-KW"/>
</dbReference>
<comment type="caution">
    <text evidence="7">The sequence shown here is derived from an EMBL/GenBank/DDBJ whole genome shotgun (WGS) entry which is preliminary data.</text>
</comment>
<comment type="subcellular location">
    <subcellularLocation>
        <location evidence="1 6">Secreted</location>
    </subcellularLocation>
</comment>
<dbReference type="PANTHER" id="PTHR31232:SF43">
    <property type="entry name" value="S-PROTEIN HOMOLOG 29-RELATED"/>
    <property type="match status" value="1"/>
</dbReference>
<keyword evidence="3 6" id="KW-0713">Self-incompatibility</keyword>
<comment type="similarity">
    <text evidence="2 6">Belongs to the plant self-incompatibility (S1) protein family.</text>
</comment>
<dbReference type="PANTHER" id="PTHR31232">
    <property type="match status" value="1"/>
</dbReference>
<evidence type="ECO:0000256" key="1">
    <source>
        <dbReference type="ARBA" id="ARBA00004613"/>
    </source>
</evidence>
<dbReference type="InterPro" id="IPR010264">
    <property type="entry name" value="Self-incomp_S1"/>
</dbReference>
<evidence type="ECO:0000256" key="5">
    <source>
        <dbReference type="ARBA" id="ARBA00022729"/>
    </source>
</evidence>
<feature type="signal peptide" evidence="6">
    <location>
        <begin position="1"/>
        <end position="25"/>
    </location>
</feature>
<dbReference type="Proteomes" id="UP001634007">
    <property type="component" value="Unassembled WGS sequence"/>
</dbReference>
<dbReference type="EMBL" id="JBJKBG010000007">
    <property type="protein sequence ID" value="KAL3729660.1"/>
    <property type="molecule type" value="Genomic_DNA"/>
</dbReference>
<proteinExistence type="inferred from homology"/>
<evidence type="ECO:0000256" key="6">
    <source>
        <dbReference type="RuleBase" id="RU367044"/>
    </source>
</evidence>
<keyword evidence="8" id="KW-1185">Reference proteome</keyword>
<sequence>MVKSSAKLIFICSLLLASCVRDVWGKTHVVIHNNLPAETTLTVHCKSKDDDLGFHYITSSWEFSFNINLIMTTLFFCSFAWPNHFERFDIYVTKRDNKHCSTLCEWNILPAGPCRKNEYTGAFDVCFPWDPPTQLGRKTAHLNV</sequence>
<evidence type="ECO:0000256" key="2">
    <source>
        <dbReference type="ARBA" id="ARBA00005581"/>
    </source>
</evidence>
<organism evidence="7 8">
    <name type="scientific">Eucalyptus globulus</name>
    <name type="common">Tasmanian blue gum</name>
    <dbReference type="NCBI Taxonomy" id="34317"/>
    <lineage>
        <taxon>Eukaryota</taxon>
        <taxon>Viridiplantae</taxon>
        <taxon>Streptophyta</taxon>
        <taxon>Embryophyta</taxon>
        <taxon>Tracheophyta</taxon>
        <taxon>Spermatophyta</taxon>
        <taxon>Magnoliopsida</taxon>
        <taxon>eudicotyledons</taxon>
        <taxon>Gunneridae</taxon>
        <taxon>Pentapetalae</taxon>
        <taxon>rosids</taxon>
        <taxon>malvids</taxon>
        <taxon>Myrtales</taxon>
        <taxon>Myrtaceae</taxon>
        <taxon>Myrtoideae</taxon>
        <taxon>Eucalypteae</taxon>
        <taxon>Eucalyptus</taxon>
    </lineage>
</organism>
<evidence type="ECO:0000313" key="8">
    <source>
        <dbReference type="Proteomes" id="UP001634007"/>
    </source>
</evidence>
<accession>A0ABD3K1M9</accession>
<evidence type="ECO:0000256" key="4">
    <source>
        <dbReference type="ARBA" id="ARBA00022525"/>
    </source>
</evidence>
<keyword evidence="5 6" id="KW-0732">Signal</keyword>
<keyword evidence="4 6" id="KW-0964">Secreted</keyword>
<name>A0ABD3K1M9_EUCGL</name>
<dbReference type="PROSITE" id="PS51257">
    <property type="entry name" value="PROKAR_LIPOPROTEIN"/>
    <property type="match status" value="1"/>
</dbReference>
<reference evidence="7 8" key="1">
    <citation type="submission" date="2024-11" db="EMBL/GenBank/DDBJ databases">
        <title>Chromosome-level genome assembly of Eucalyptus globulus Labill. provides insights into its genome evolution.</title>
        <authorList>
            <person name="Li X."/>
        </authorList>
    </citation>
    <scope>NUCLEOTIDE SEQUENCE [LARGE SCALE GENOMIC DNA]</scope>
    <source>
        <strain evidence="7">CL2024</strain>
        <tissue evidence="7">Fresh tender leaves</tissue>
    </source>
</reference>
<protein>
    <recommendedName>
        <fullName evidence="6">S-protein homolog</fullName>
    </recommendedName>
</protein>
<evidence type="ECO:0000256" key="3">
    <source>
        <dbReference type="ARBA" id="ARBA00022471"/>
    </source>
</evidence>
<dbReference type="AlphaFoldDB" id="A0ABD3K1M9"/>
<evidence type="ECO:0000313" key="7">
    <source>
        <dbReference type="EMBL" id="KAL3729660.1"/>
    </source>
</evidence>
<gene>
    <name evidence="7" type="ORF">ACJRO7_026744</name>
</gene>
<feature type="chain" id="PRO_5044532237" description="S-protein homolog" evidence="6">
    <location>
        <begin position="26"/>
        <end position="144"/>
    </location>
</feature>
<dbReference type="GO" id="GO:0005576">
    <property type="term" value="C:extracellular region"/>
    <property type="evidence" value="ECO:0007669"/>
    <property type="project" value="UniProtKB-SubCell"/>
</dbReference>